<dbReference type="InterPro" id="IPR036691">
    <property type="entry name" value="Endo/exonu/phosph_ase_sf"/>
</dbReference>
<reference evidence="3" key="1">
    <citation type="submission" date="2020-04" db="EMBL/GenBank/DDBJ databases">
        <title>Deep metagenomics examines the oral microbiome during advanced dental caries in children, revealing novel taxa and co-occurrences with host molecules.</title>
        <authorList>
            <person name="Baker J.L."/>
            <person name="Morton J.T."/>
            <person name="Dinis M."/>
            <person name="Alvarez R."/>
            <person name="Tran N.C."/>
            <person name="Knight R."/>
            <person name="Edlund A."/>
        </authorList>
    </citation>
    <scope>NUCLEOTIDE SEQUENCE</scope>
    <source>
        <strain evidence="3">JCVI_34_bin.1</strain>
    </source>
</reference>
<sequence>MEKMKMISRRAVLFCLLAFILQAPLRAQLKQVQRSAVYAVAFYNLENLFDTEDDPNNKGDDDFLPNGPYQWTPEKYQQKLHNIARVIGDLARDHCPSGPAFIGVSEVENARVLEDLCNTEPVRSMGLKYIHFDSPDHRGIDVGLLYNPRSFKIVRAVPYAYVKPDQPNFKTRDELMVSGILGGEPVSVIVNHWPSRYGGSKSDPMRAQAALLAKTITDSIRQADPANKVIIMGDLNDDPKDASVAKVLGAARTVKSTPVGGLFNATWPLYDRGIGTLCYQDAWNLFDQQIITDNFIHNAENTLRFWKAEVFNRDYLMIKEGKRKGYPLRSFDNSTWQNGYADHFPTVTYYVKTIPDPASTED</sequence>
<organism evidence="3 4">
    <name type="scientific">Alloprevotella tannerae</name>
    <dbReference type="NCBI Taxonomy" id="76122"/>
    <lineage>
        <taxon>Bacteria</taxon>
        <taxon>Pseudomonadati</taxon>
        <taxon>Bacteroidota</taxon>
        <taxon>Bacteroidia</taxon>
        <taxon>Bacteroidales</taxon>
        <taxon>Prevotellaceae</taxon>
        <taxon>Alloprevotella</taxon>
    </lineage>
</organism>
<feature type="chain" id="PRO_5036979876" evidence="1">
    <location>
        <begin position="28"/>
        <end position="362"/>
    </location>
</feature>
<accession>A0A929RUI8</accession>
<dbReference type="Pfam" id="PF19580">
    <property type="entry name" value="Exo_endo_phos_3"/>
    <property type="match status" value="1"/>
</dbReference>
<evidence type="ECO:0000259" key="2">
    <source>
        <dbReference type="Pfam" id="PF19580"/>
    </source>
</evidence>
<dbReference type="GO" id="GO:0004519">
    <property type="term" value="F:endonuclease activity"/>
    <property type="evidence" value="ECO:0007669"/>
    <property type="project" value="UniProtKB-KW"/>
</dbReference>
<comment type="caution">
    <text evidence="3">The sequence shown here is derived from an EMBL/GenBank/DDBJ whole genome shotgun (WGS) entry which is preliminary data.</text>
</comment>
<dbReference type="InterPro" id="IPR005135">
    <property type="entry name" value="Endo/exonuclease/phosphatase"/>
</dbReference>
<gene>
    <name evidence="3" type="ORF">HXK21_00205</name>
</gene>
<feature type="signal peptide" evidence="1">
    <location>
        <begin position="1"/>
        <end position="27"/>
    </location>
</feature>
<protein>
    <submittedName>
        <fullName evidence="3">Endonuclease/exonuclease/phosphatase family protein</fullName>
    </submittedName>
</protein>
<dbReference type="PANTHER" id="PTHR42834">
    <property type="entry name" value="ENDONUCLEASE/EXONUCLEASE/PHOSPHATASE FAMILY PROTEIN (AFU_ORTHOLOGUE AFUA_3G09210)"/>
    <property type="match status" value="1"/>
</dbReference>
<dbReference type="RefSeq" id="WP_303762358.1">
    <property type="nucleotide sequence ID" value="NZ_JABZGR010000001.1"/>
</dbReference>
<dbReference type="EMBL" id="JABZGR010000001">
    <property type="protein sequence ID" value="MBF0969453.1"/>
    <property type="molecule type" value="Genomic_DNA"/>
</dbReference>
<keyword evidence="1" id="KW-0732">Signal</keyword>
<proteinExistence type="predicted"/>
<dbReference type="AlphaFoldDB" id="A0A929RUI8"/>
<name>A0A929RUI8_9BACT</name>
<dbReference type="PANTHER" id="PTHR42834:SF1">
    <property type="entry name" value="ENDONUCLEASE_EXONUCLEASE_PHOSPHATASE FAMILY PROTEIN (AFU_ORTHOLOGUE AFUA_3G09210)"/>
    <property type="match status" value="1"/>
</dbReference>
<dbReference type="Gene3D" id="3.60.10.10">
    <property type="entry name" value="Endonuclease/exonuclease/phosphatase"/>
    <property type="match status" value="1"/>
</dbReference>
<dbReference type="SUPFAM" id="SSF56219">
    <property type="entry name" value="DNase I-like"/>
    <property type="match status" value="1"/>
</dbReference>
<dbReference type="Proteomes" id="UP000704068">
    <property type="component" value="Unassembled WGS sequence"/>
</dbReference>
<feature type="domain" description="Endonuclease/exonuclease/phosphatase" evidence="2">
    <location>
        <begin position="39"/>
        <end position="349"/>
    </location>
</feature>
<keyword evidence="3" id="KW-0540">Nuclease</keyword>
<keyword evidence="3" id="KW-0255">Endonuclease</keyword>
<evidence type="ECO:0000313" key="4">
    <source>
        <dbReference type="Proteomes" id="UP000704068"/>
    </source>
</evidence>
<keyword evidence="3" id="KW-0378">Hydrolase</keyword>
<evidence type="ECO:0000256" key="1">
    <source>
        <dbReference type="SAM" id="SignalP"/>
    </source>
</evidence>
<evidence type="ECO:0000313" key="3">
    <source>
        <dbReference type="EMBL" id="MBF0969453.1"/>
    </source>
</evidence>